<protein>
    <submittedName>
        <fullName evidence="2">Uncharacterized protein</fullName>
    </submittedName>
</protein>
<name>X1FE42_9ZZZZ</name>
<evidence type="ECO:0000313" key="2">
    <source>
        <dbReference type="EMBL" id="GAH43257.1"/>
    </source>
</evidence>
<dbReference type="EMBL" id="BARU01011274">
    <property type="protein sequence ID" value="GAH43257.1"/>
    <property type="molecule type" value="Genomic_DNA"/>
</dbReference>
<feature type="non-terminal residue" evidence="2">
    <location>
        <position position="66"/>
    </location>
</feature>
<proteinExistence type="predicted"/>
<gene>
    <name evidence="2" type="ORF">S03H2_21219</name>
</gene>
<dbReference type="AlphaFoldDB" id="X1FE42"/>
<organism evidence="2">
    <name type="scientific">marine sediment metagenome</name>
    <dbReference type="NCBI Taxonomy" id="412755"/>
    <lineage>
        <taxon>unclassified sequences</taxon>
        <taxon>metagenomes</taxon>
        <taxon>ecological metagenomes</taxon>
    </lineage>
</organism>
<reference evidence="2" key="1">
    <citation type="journal article" date="2014" name="Front. Microbiol.">
        <title>High frequency of phylogenetically diverse reductive dehalogenase-homologous genes in deep subseafloor sedimentary metagenomes.</title>
        <authorList>
            <person name="Kawai M."/>
            <person name="Futagami T."/>
            <person name="Toyoda A."/>
            <person name="Takaki Y."/>
            <person name="Nishi S."/>
            <person name="Hori S."/>
            <person name="Arai W."/>
            <person name="Tsubouchi T."/>
            <person name="Morono Y."/>
            <person name="Uchiyama I."/>
            <person name="Ito T."/>
            <person name="Fujiyama A."/>
            <person name="Inagaki F."/>
            <person name="Takami H."/>
        </authorList>
    </citation>
    <scope>NUCLEOTIDE SEQUENCE</scope>
    <source>
        <strain evidence="2">Expedition CK06-06</strain>
    </source>
</reference>
<keyword evidence="1" id="KW-0472">Membrane</keyword>
<keyword evidence="1" id="KW-0812">Transmembrane</keyword>
<accession>X1FE42</accession>
<sequence length="66" mass="7358">MIKANKIVIGLGILVSIVLLIFGILTTPNYQEIEDKTELGEVCSKMVNSLPVEYRNSSEQAIEIFM</sequence>
<comment type="caution">
    <text evidence="2">The sequence shown here is derived from an EMBL/GenBank/DDBJ whole genome shotgun (WGS) entry which is preliminary data.</text>
</comment>
<evidence type="ECO:0000256" key="1">
    <source>
        <dbReference type="SAM" id="Phobius"/>
    </source>
</evidence>
<keyword evidence="1" id="KW-1133">Transmembrane helix</keyword>
<feature type="transmembrane region" description="Helical" evidence="1">
    <location>
        <begin position="7"/>
        <end position="25"/>
    </location>
</feature>